<organism evidence="9 10">
    <name type="scientific">Xanthomonas oryzae pv. oryzae (strain KACC10331 / KXO85)</name>
    <dbReference type="NCBI Taxonomy" id="291331"/>
    <lineage>
        <taxon>Bacteria</taxon>
        <taxon>Pseudomonadati</taxon>
        <taxon>Pseudomonadota</taxon>
        <taxon>Gammaproteobacteria</taxon>
        <taxon>Lysobacterales</taxon>
        <taxon>Lysobacteraceae</taxon>
        <taxon>Xanthomonas</taxon>
    </lineage>
</organism>
<gene>
    <name evidence="9" type="primary">acrA</name>
    <name evidence="9" type="ordered locus">XOO4190</name>
</gene>
<feature type="transmembrane region" description="Helical" evidence="8">
    <location>
        <begin position="486"/>
        <end position="509"/>
    </location>
</feature>
<accession>Q5GV29</accession>
<evidence type="ECO:0000256" key="1">
    <source>
        <dbReference type="ARBA" id="ARBA00004429"/>
    </source>
</evidence>
<keyword evidence="6 8" id="KW-1133">Transmembrane helix</keyword>
<dbReference type="Pfam" id="PF00873">
    <property type="entry name" value="ACR_tran"/>
    <property type="match status" value="1"/>
</dbReference>
<name>Q5GV29_XANOR</name>
<reference evidence="9 10" key="1">
    <citation type="journal article" date="2005" name="Nucleic Acids Res.">
        <title>The genome sequence of Xanthomonas oryzae pathovar oryzae KACC10331, the bacterial blight pathogen of rice.</title>
        <authorList>
            <person name="Lee B.M."/>
            <person name="Park Y.J."/>
            <person name="Park D.S."/>
            <person name="Kang H.W."/>
            <person name="Kim J.G."/>
            <person name="Song E.S."/>
            <person name="Park I.C."/>
            <person name="Yoon U.H."/>
            <person name="Hahn J.H."/>
            <person name="Koo B.S."/>
            <person name="Lee G.B."/>
            <person name="Kim H."/>
            <person name="Park H.S."/>
            <person name="Yoon K.O."/>
            <person name="Kim J.H."/>
            <person name="Jung C.H."/>
            <person name="Koh N.H."/>
            <person name="Seo J.S."/>
            <person name="Go S.J."/>
        </authorList>
    </citation>
    <scope>NUCLEOTIDE SEQUENCE [LARGE SCALE GENOMIC DNA]</scope>
    <source>
        <strain evidence="10">KACC10331 / KXO85</strain>
    </source>
</reference>
<dbReference type="PANTHER" id="PTHR32063:SF34">
    <property type="entry name" value="MULTIDRUG RESISTANCE PROTEIN MDTC"/>
    <property type="match status" value="1"/>
</dbReference>
<keyword evidence="4" id="KW-0997">Cell inner membrane</keyword>
<dbReference type="KEGG" id="xoo:XOO4190"/>
<dbReference type="GO" id="GO:0042910">
    <property type="term" value="F:xenobiotic transmembrane transporter activity"/>
    <property type="evidence" value="ECO:0007669"/>
    <property type="project" value="TreeGrafter"/>
</dbReference>
<evidence type="ECO:0000256" key="8">
    <source>
        <dbReference type="SAM" id="Phobius"/>
    </source>
</evidence>
<proteinExistence type="predicted"/>
<keyword evidence="5 8" id="KW-0812">Transmembrane</keyword>
<feature type="transmembrane region" description="Helical" evidence="8">
    <location>
        <begin position="551"/>
        <end position="572"/>
    </location>
</feature>
<keyword evidence="3" id="KW-1003">Cell membrane</keyword>
<dbReference type="FunFam" id="1.20.1640.10:FF:000001">
    <property type="entry name" value="Efflux pump membrane transporter"/>
    <property type="match status" value="1"/>
</dbReference>
<evidence type="ECO:0000256" key="7">
    <source>
        <dbReference type="ARBA" id="ARBA00023136"/>
    </source>
</evidence>
<dbReference type="SUPFAM" id="SSF82714">
    <property type="entry name" value="Multidrug efflux transporter AcrB TolC docking domain, DN and DC subdomains"/>
    <property type="match status" value="2"/>
</dbReference>
<dbReference type="Gene3D" id="3.30.70.1440">
    <property type="entry name" value="Multidrug efflux transporter AcrB pore domain"/>
    <property type="match status" value="1"/>
</dbReference>
<dbReference type="InterPro" id="IPR001036">
    <property type="entry name" value="Acrflvin-R"/>
</dbReference>
<feature type="transmembrane region" description="Helical" evidence="8">
    <location>
        <begin position="410"/>
        <end position="433"/>
    </location>
</feature>
<dbReference type="AlphaFoldDB" id="Q5GV29"/>
<dbReference type="Gene3D" id="3.30.70.1430">
    <property type="entry name" value="Multidrug efflux transporter AcrB pore domain"/>
    <property type="match status" value="2"/>
</dbReference>
<feature type="transmembrane region" description="Helical" evidence="8">
    <location>
        <begin position="454"/>
        <end position="474"/>
    </location>
</feature>
<feature type="transmembrane region" description="Helical" evidence="8">
    <location>
        <begin position="980"/>
        <end position="1001"/>
    </location>
</feature>
<evidence type="ECO:0000256" key="2">
    <source>
        <dbReference type="ARBA" id="ARBA00022448"/>
    </source>
</evidence>
<protein>
    <submittedName>
        <fullName evidence="9">Acriflavin resistance protein</fullName>
    </submittedName>
</protein>
<evidence type="ECO:0000256" key="5">
    <source>
        <dbReference type="ARBA" id="ARBA00022692"/>
    </source>
</evidence>
<dbReference type="Gene3D" id="3.30.70.1320">
    <property type="entry name" value="Multidrug efflux transporter AcrB pore domain like"/>
    <property type="match status" value="1"/>
</dbReference>
<dbReference type="SUPFAM" id="SSF82866">
    <property type="entry name" value="Multidrug efflux transporter AcrB transmembrane domain"/>
    <property type="match status" value="2"/>
</dbReference>
<evidence type="ECO:0000256" key="4">
    <source>
        <dbReference type="ARBA" id="ARBA00022519"/>
    </source>
</evidence>
<sequence length="1069" mass="114256">MQLLRLWSCANPHSRIPTPGAAPMNISAPFIKRPIGTSLLAIGLFVIGLMCYLRLDVASLPNIQIPIIFVHATQPGADASTMAFTVTAPLERHLGQLPGVDRMRSSSSESSSVVVLVFQSSRNIDSAAQDIQTAINASQSDLPSGLGTPMYSKANPNEDPVIAIALTSETQSADELYNVADSLLAQRLRQITGISSVDIAGASTPAVRVDVDLRALNALGLTTDNLRNAVRAANVTSPTGFLSDGNTTMAIIANDSVSKAADFAQLAIATQSNGRIVRLGDVATVYDGQQDAYQAAWFNGKPAVVMYAFTRAGANIVETVDQVKAHIPELRSYLQPGTTLTPYFDRTPTIRASLHEVQATLMISLAMVILTMALFLRRLAPTLIAAITVPLSLAGSALVMYVLGFSLNNLSLLALVIAIGFVVDDAIVVIENVMRHLDEGMSRMEAALAGAREIGFTIVSITASLVAVFIPMLFASGMIGAFFREFTVTLVAAIVVSMLVSLTLTPALCSRFLSAHAEPEKPGRFGAWLDRMHERMLRVYTVALDFSLRHALLLSLTPLLLIAATIFLVGAVKKGSFPAQDTGLIWGRANSSATVPFADMVSRQRRITDMLMADPAVKAVGARLGSSRQGSSASFNIELKKRDEGRRDTTADVVARLSAKADRYPDLDLRLRAIQDLPSDGGGGTSQGAQYRVSLQGNDLAQLQEWLPKLQAALKKNPRLRNVGTDVDTSGLRQNIVIDRAKAARLGVSVGAIDGALYGAFGQRSISTIYSDLNQYNVVVNALPSQTATPKALDQIFVPNRAGRMVPITAVATQVPGLAPPQIIHQNQYTTMDLSYNLAPGVHTGEADLIIKSTVDGLRMPDGIRLSGGDSFNVQLSPNSIGILLLAAVLTVYIVLGMLYESLIHPVTILSTLPAAGVGALLALFITNTELSVISMIALVLLIGIVKKNAIMMIDFALVAQRVHGMDARAAAREASIVRFRPIMMTTMVAILAAVPLAVGLGEGAELRRPLGIAMIGGLMFSQSLTLLSTPALYVIFSCLSERWKARRARKRAQRAERAAARRPAEPAH</sequence>
<keyword evidence="7 8" id="KW-0472">Membrane</keyword>
<dbReference type="EMBL" id="AE013598">
    <property type="protein sequence ID" value="AAW77444.1"/>
    <property type="molecule type" value="Genomic_DNA"/>
</dbReference>
<feature type="transmembrane region" description="Helical" evidence="8">
    <location>
        <begin position="1013"/>
        <end position="1040"/>
    </location>
</feature>
<evidence type="ECO:0000256" key="3">
    <source>
        <dbReference type="ARBA" id="ARBA00022475"/>
    </source>
</evidence>
<evidence type="ECO:0000256" key="6">
    <source>
        <dbReference type="ARBA" id="ARBA00022989"/>
    </source>
</evidence>
<evidence type="ECO:0000313" key="10">
    <source>
        <dbReference type="Proteomes" id="UP000006735"/>
    </source>
</evidence>
<feature type="transmembrane region" description="Helical" evidence="8">
    <location>
        <begin position="907"/>
        <end position="927"/>
    </location>
</feature>
<feature type="transmembrane region" description="Helical" evidence="8">
    <location>
        <begin position="357"/>
        <end position="376"/>
    </location>
</feature>
<keyword evidence="10" id="KW-1185">Reference proteome</keyword>
<dbReference type="Gene3D" id="1.20.1640.10">
    <property type="entry name" value="Multidrug efflux transporter AcrB transmembrane domain"/>
    <property type="match status" value="2"/>
</dbReference>
<comment type="subcellular location">
    <subcellularLocation>
        <location evidence="1">Cell inner membrane</location>
        <topology evidence="1">Multi-pass membrane protein</topology>
    </subcellularLocation>
</comment>
<dbReference type="HOGENOM" id="CLU_002755_1_2_6"/>
<feature type="transmembrane region" description="Helical" evidence="8">
    <location>
        <begin position="933"/>
        <end position="959"/>
    </location>
</feature>
<feature type="transmembrane region" description="Helical" evidence="8">
    <location>
        <begin position="881"/>
        <end position="900"/>
    </location>
</feature>
<evidence type="ECO:0000313" key="9">
    <source>
        <dbReference type="EMBL" id="AAW77444.1"/>
    </source>
</evidence>
<feature type="transmembrane region" description="Helical" evidence="8">
    <location>
        <begin position="383"/>
        <end position="404"/>
    </location>
</feature>
<dbReference type="Proteomes" id="UP000006735">
    <property type="component" value="Chromosome"/>
</dbReference>
<dbReference type="Gene3D" id="3.30.2090.10">
    <property type="entry name" value="Multidrug efflux transporter AcrB TolC docking domain, DN and DC subdomains"/>
    <property type="match status" value="2"/>
</dbReference>
<dbReference type="SUPFAM" id="SSF82693">
    <property type="entry name" value="Multidrug efflux transporter AcrB pore domain, PN1, PN2, PC1 and PC2 subdomains"/>
    <property type="match status" value="2"/>
</dbReference>
<dbReference type="GO" id="GO:0005886">
    <property type="term" value="C:plasma membrane"/>
    <property type="evidence" value="ECO:0007669"/>
    <property type="project" value="UniProtKB-SubCell"/>
</dbReference>
<dbReference type="PANTHER" id="PTHR32063">
    <property type="match status" value="1"/>
</dbReference>
<dbReference type="PRINTS" id="PR00702">
    <property type="entry name" value="ACRIFLAVINRP"/>
</dbReference>
<dbReference type="InterPro" id="IPR027463">
    <property type="entry name" value="AcrB_DN_DC_subdom"/>
</dbReference>
<dbReference type="STRING" id="291331.XOO4190"/>
<keyword evidence="2" id="KW-0813">Transport</keyword>